<dbReference type="FunFam" id="1.10.630.10:FF:000063">
    <property type="entry name" value="Cytochrome P450 monooxygenase"/>
    <property type="match status" value="1"/>
</dbReference>
<dbReference type="InterPro" id="IPR001128">
    <property type="entry name" value="Cyt_P450"/>
</dbReference>
<evidence type="ECO:0000256" key="10">
    <source>
        <dbReference type="ARBA" id="ARBA00023033"/>
    </source>
</evidence>
<dbReference type="AlphaFoldDB" id="A0A7U2R0P5"/>
<keyword evidence="11 14" id="KW-0472">Membrane</keyword>
<evidence type="ECO:0000256" key="2">
    <source>
        <dbReference type="ARBA" id="ARBA00004370"/>
    </source>
</evidence>
<dbReference type="GO" id="GO:1902181">
    <property type="term" value="P:verruculogen biosynthetic process"/>
    <property type="evidence" value="ECO:0007669"/>
    <property type="project" value="UniProtKB-ARBA"/>
</dbReference>
<evidence type="ECO:0000256" key="7">
    <source>
        <dbReference type="ARBA" id="ARBA00022989"/>
    </source>
</evidence>
<dbReference type="CDD" id="cd11061">
    <property type="entry name" value="CYP67-like"/>
    <property type="match status" value="1"/>
</dbReference>
<evidence type="ECO:0000256" key="1">
    <source>
        <dbReference type="ARBA" id="ARBA00001971"/>
    </source>
</evidence>
<evidence type="ECO:0000256" key="6">
    <source>
        <dbReference type="ARBA" id="ARBA00022723"/>
    </source>
</evidence>
<dbReference type="GO" id="GO:0016705">
    <property type="term" value="F:oxidoreductase activity, acting on paired donors, with incorporation or reduction of molecular oxygen"/>
    <property type="evidence" value="ECO:0007669"/>
    <property type="project" value="InterPro"/>
</dbReference>
<evidence type="ECO:0000256" key="8">
    <source>
        <dbReference type="ARBA" id="ARBA00023002"/>
    </source>
</evidence>
<dbReference type="Pfam" id="PF00067">
    <property type="entry name" value="p450"/>
    <property type="match status" value="1"/>
</dbReference>
<evidence type="ECO:0000256" key="3">
    <source>
        <dbReference type="ARBA" id="ARBA00010617"/>
    </source>
</evidence>
<protein>
    <submittedName>
        <fullName evidence="15">Cytochrome P450</fullName>
    </submittedName>
</protein>
<organism evidence="15 16">
    <name type="scientific">Aspergillus flavus (strain ATCC 200026 / FGSC A1120 / IAM 13836 / NRRL 3357 / JCM 12722 / SRRC 167)</name>
    <dbReference type="NCBI Taxonomy" id="332952"/>
    <lineage>
        <taxon>Eukaryota</taxon>
        <taxon>Fungi</taxon>
        <taxon>Dikarya</taxon>
        <taxon>Ascomycota</taxon>
        <taxon>Pezizomycotina</taxon>
        <taxon>Eurotiomycetes</taxon>
        <taxon>Eurotiomycetidae</taxon>
        <taxon>Eurotiales</taxon>
        <taxon>Aspergillaceae</taxon>
        <taxon>Aspergillus</taxon>
        <taxon>Aspergillus subgen. Circumdati</taxon>
    </lineage>
</organism>
<keyword evidence="9 12" id="KW-0408">Iron</keyword>
<dbReference type="InterPro" id="IPR050121">
    <property type="entry name" value="Cytochrome_P450_monoxygenase"/>
</dbReference>
<keyword evidence="4 12" id="KW-0349">Heme</keyword>
<name>A0A7U2R0P5_ASPFN</name>
<evidence type="ECO:0000256" key="14">
    <source>
        <dbReference type="SAM" id="Phobius"/>
    </source>
</evidence>
<keyword evidence="16" id="KW-1185">Reference proteome</keyword>
<evidence type="ECO:0000256" key="4">
    <source>
        <dbReference type="ARBA" id="ARBA00022617"/>
    </source>
</evidence>
<dbReference type="PRINTS" id="PR00385">
    <property type="entry name" value="P450"/>
</dbReference>
<comment type="subcellular location">
    <subcellularLocation>
        <location evidence="2">Membrane</location>
    </subcellularLocation>
</comment>
<dbReference type="GO" id="GO:0004497">
    <property type="term" value="F:monooxygenase activity"/>
    <property type="evidence" value="ECO:0007669"/>
    <property type="project" value="UniProtKB-KW"/>
</dbReference>
<evidence type="ECO:0000256" key="12">
    <source>
        <dbReference type="PIRSR" id="PIRSR602401-1"/>
    </source>
</evidence>
<dbReference type="InterPro" id="IPR017972">
    <property type="entry name" value="Cyt_P450_CS"/>
</dbReference>
<evidence type="ECO:0000256" key="5">
    <source>
        <dbReference type="ARBA" id="ARBA00022692"/>
    </source>
</evidence>
<proteinExistence type="inferred from homology"/>
<dbReference type="GO" id="GO:0016020">
    <property type="term" value="C:membrane"/>
    <property type="evidence" value="ECO:0007669"/>
    <property type="project" value="UniProtKB-SubCell"/>
</dbReference>
<dbReference type="Gene3D" id="1.10.630.10">
    <property type="entry name" value="Cytochrome P450"/>
    <property type="match status" value="1"/>
</dbReference>
<evidence type="ECO:0000256" key="9">
    <source>
        <dbReference type="ARBA" id="ARBA00023004"/>
    </source>
</evidence>
<dbReference type="EMBL" id="CP044617">
    <property type="protein sequence ID" value="QRD91137.1"/>
    <property type="molecule type" value="Genomic_DNA"/>
</dbReference>
<dbReference type="InterPro" id="IPR036396">
    <property type="entry name" value="Cyt_P450_sf"/>
</dbReference>
<dbReference type="VEuPathDB" id="FungiDB:AFLA_007407"/>
<keyword evidence="7 14" id="KW-1133">Transmembrane helix</keyword>
<dbReference type="PROSITE" id="PS00086">
    <property type="entry name" value="CYTOCHROME_P450"/>
    <property type="match status" value="1"/>
</dbReference>
<dbReference type="VEuPathDB" id="FungiDB:F9C07_5191"/>
<accession>A0A7U2R0P5</accession>
<dbReference type="SUPFAM" id="SSF48264">
    <property type="entry name" value="Cytochrome P450"/>
    <property type="match status" value="1"/>
</dbReference>
<dbReference type="GO" id="GO:0005506">
    <property type="term" value="F:iron ion binding"/>
    <property type="evidence" value="ECO:0007669"/>
    <property type="project" value="InterPro"/>
</dbReference>
<keyword evidence="5 14" id="KW-0812">Transmembrane</keyword>
<keyword evidence="6 12" id="KW-0479">Metal-binding</keyword>
<sequence>MQAVALLRHVPLFAYVTAVPVALLAYVLAICIYRIWFHPLAKYPGPLLAKVTNLYGGYYAWKGDLHIDMMRCHEKYGNYVRYAPNRVLFNTNTGLKEIYAYSKSFQKSAAYGAMVHRAPNTLTLIDKKQHGRKRRIIGQGFGDAALRGFEGTIMSLVRKFCDELAKDISGGKAGEWSSPQNMGKWSKAEILTFLPANYLTFDIMSGIIFGESFDLIGSPKNREIVKCIEDSNVRTGVLSQAGELSTRRLDRWLFPQAIQGRNAFIRFVNILLKKRMSAKPLKRHDAFSFLLDAVDPETQQGFTPAEIGAESTTMIVAGSDTSSTAIASTFFYLCRNREWYEKAKEEVRAAFPGPDDVALGPALNNCVILRACIDESLRMSPPASSSLWREVLDDGVIIDGQVVPRGYDVGTCIYAIQHNPDYYPEPFEYRPDRWLDPVPEKVQLARSAFSPFSIGPRSCLGKGLAWTELMLTMAYMLSKYEFRSAPGEDEKVGGGHVDMGAGRQREGEYQLRDHVTAAKDGPIVQVSFR</sequence>
<comment type="similarity">
    <text evidence="3 13">Belongs to the cytochrome P450 family.</text>
</comment>
<evidence type="ECO:0000256" key="13">
    <source>
        <dbReference type="RuleBase" id="RU000461"/>
    </source>
</evidence>
<evidence type="ECO:0000313" key="15">
    <source>
        <dbReference type="EMBL" id="QRD91137.1"/>
    </source>
</evidence>
<dbReference type="Proteomes" id="UP000596276">
    <property type="component" value="Chromosome 7"/>
</dbReference>
<dbReference type="GO" id="GO:0020037">
    <property type="term" value="F:heme binding"/>
    <property type="evidence" value="ECO:0007669"/>
    <property type="project" value="InterPro"/>
</dbReference>
<dbReference type="OMA" id="DMMRCHE"/>
<evidence type="ECO:0000313" key="16">
    <source>
        <dbReference type="Proteomes" id="UP000596276"/>
    </source>
</evidence>
<gene>
    <name evidence="15" type="ORF">F9C07_5191</name>
</gene>
<reference evidence="16" key="1">
    <citation type="journal article" date="2021" name="G3 (Bethesda)">
        <title>Chromosome assembled and annotated genome sequence of Aspergillus flavus NRRL 3357.</title>
        <authorList>
            <person name="Skerker J.M."/>
            <person name="Pianalto K.M."/>
            <person name="Mondo S.J."/>
            <person name="Yang K."/>
            <person name="Arkin A.P."/>
            <person name="Keller N.P."/>
            <person name="Grigoriev I.V."/>
            <person name="Louise Glass N.L."/>
        </authorList>
    </citation>
    <scope>NUCLEOTIDE SEQUENCE [LARGE SCALE GENOMIC DNA]</scope>
    <source>
        <strain evidence="16">ATCC 200026 / FGSC A1120 / IAM 13836 / NRRL 3357 / JCM 12722 / SRRC 167</strain>
    </source>
</reference>
<feature type="binding site" description="axial binding residue" evidence="12">
    <location>
        <position position="459"/>
    </location>
    <ligand>
        <name>heme</name>
        <dbReference type="ChEBI" id="CHEBI:30413"/>
    </ligand>
    <ligandPart>
        <name>Fe</name>
        <dbReference type="ChEBI" id="CHEBI:18248"/>
    </ligandPart>
</feature>
<keyword evidence="10 13" id="KW-0503">Monooxygenase</keyword>
<comment type="cofactor">
    <cofactor evidence="1 12">
        <name>heme</name>
        <dbReference type="ChEBI" id="CHEBI:30413"/>
    </cofactor>
</comment>
<dbReference type="PANTHER" id="PTHR24305">
    <property type="entry name" value="CYTOCHROME P450"/>
    <property type="match status" value="1"/>
</dbReference>
<feature type="transmembrane region" description="Helical" evidence="14">
    <location>
        <begin position="12"/>
        <end position="36"/>
    </location>
</feature>
<dbReference type="PANTHER" id="PTHR24305:SF237">
    <property type="entry name" value="CYTOCHROME P450 MONOOXYGENASE ATNE-RELATED"/>
    <property type="match status" value="1"/>
</dbReference>
<dbReference type="PRINTS" id="PR00463">
    <property type="entry name" value="EP450I"/>
</dbReference>
<evidence type="ECO:0000256" key="11">
    <source>
        <dbReference type="ARBA" id="ARBA00023136"/>
    </source>
</evidence>
<keyword evidence="8 13" id="KW-0560">Oxidoreductase</keyword>
<dbReference type="InterPro" id="IPR002401">
    <property type="entry name" value="Cyt_P450_E_grp-I"/>
</dbReference>